<sequence length="345" mass="37408">MSTETTFPQPPYPLHDSIKDLVDPEYAAFYNEYLLNAPQVHYQPVAASRVGGRIIPGGTDPVPVGKTADFHVSRKESTGPDVLVRAFVPPGEPPASGWPIFLWYHGGGWVLGNIDSENSLCTNICTRANCVVITTDYRLAPENPFPAAVHDAWEAVLWVVTGAAEAQIDSKLDLAKLSVGGSSAGGNLAAIMTQKALGHKAFDGQPGFCYQLLVVPVTDNTATVESSETYKSNEYTAALPVEKMLWYRRHYLPSEADWKSPEASPLLASPEVFAKLPPASVIVAGLDVLRWEGEEYARRMNKTGAKAEVHVVEGVPHPFIVMDAVLQKGRDGVKLVCDKIAEALK</sequence>
<evidence type="ECO:0000313" key="3">
    <source>
        <dbReference type="EMBL" id="KEY74698.1"/>
    </source>
</evidence>
<dbReference type="OrthoDB" id="408631at2759"/>
<reference evidence="3 4" key="1">
    <citation type="journal article" date="2014" name="BMC Genomics">
        <title>Comparative genome sequencing reveals chemotype-specific gene clusters in the toxigenic black mold Stachybotrys.</title>
        <authorList>
            <person name="Semeiks J."/>
            <person name="Borek D."/>
            <person name="Otwinowski Z."/>
            <person name="Grishin N.V."/>
        </authorList>
    </citation>
    <scope>NUCLEOTIDE SEQUENCE [LARGE SCALE GENOMIC DNA]</scope>
    <source>
        <strain evidence="4">CBS 109288 / IBT 7711</strain>
    </source>
</reference>
<dbReference type="Pfam" id="PF07859">
    <property type="entry name" value="Abhydrolase_3"/>
    <property type="match status" value="1"/>
</dbReference>
<evidence type="ECO:0000313" key="4">
    <source>
        <dbReference type="Proteomes" id="UP000028045"/>
    </source>
</evidence>
<dbReference type="Gene3D" id="3.40.50.1820">
    <property type="entry name" value="alpha/beta hydrolase"/>
    <property type="match status" value="1"/>
</dbReference>
<keyword evidence="4" id="KW-1185">Reference proteome</keyword>
<evidence type="ECO:0000259" key="2">
    <source>
        <dbReference type="Pfam" id="PF07859"/>
    </source>
</evidence>
<dbReference type="Proteomes" id="UP000028045">
    <property type="component" value="Unassembled WGS sequence"/>
</dbReference>
<dbReference type="InterPro" id="IPR013094">
    <property type="entry name" value="AB_hydrolase_3"/>
</dbReference>
<dbReference type="InterPro" id="IPR029058">
    <property type="entry name" value="AB_hydrolase_fold"/>
</dbReference>
<protein>
    <recommendedName>
        <fullName evidence="2">Alpha/beta hydrolase fold-3 domain-containing protein</fullName>
    </recommendedName>
</protein>
<keyword evidence="1" id="KW-0378">Hydrolase</keyword>
<organism evidence="3 4">
    <name type="scientific">Stachybotrys chartarum (strain CBS 109288 / IBT 7711)</name>
    <name type="common">Toxic black mold</name>
    <name type="synonym">Stilbospora chartarum</name>
    <dbReference type="NCBI Taxonomy" id="1280523"/>
    <lineage>
        <taxon>Eukaryota</taxon>
        <taxon>Fungi</taxon>
        <taxon>Dikarya</taxon>
        <taxon>Ascomycota</taxon>
        <taxon>Pezizomycotina</taxon>
        <taxon>Sordariomycetes</taxon>
        <taxon>Hypocreomycetidae</taxon>
        <taxon>Hypocreales</taxon>
        <taxon>Stachybotryaceae</taxon>
        <taxon>Stachybotrys</taxon>
    </lineage>
</organism>
<dbReference type="InterPro" id="IPR050300">
    <property type="entry name" value="GDXG_lipolytic_enzyme"/>
</dbReference>
<accession>A0A084BAW9</accession>
<gene>
    <name evidence="3" type="ORF">S7711_05449</name>
</gene>
<feature type="domain" description="Alpha/beta hydrolase fold-3" evidence="2">
    <location>
        <begin position="102"/>
        <end position="320"/>
    </location>
</feature>
<dbReference type="PANTHER" id="PTHR48081">
    <property type="entry name" value="AB HYDROLASE SUPERFAMILY PROTEIN C4A8.06C"/>
    <property type="match status" value="1"/>
</dbReference>
<dbReference type="AlphaFoldDB" id="A0A084BAW9"/>
<dbReference type="HOGENOM" id="CLU_012494_6_2_1"/>
<dbReference type="SUPFAM" id="SSF53474">
    <property type="entry name" value="alpha/beta-Hydrolases"/>
    <property type="match status" value="1"/>
</dbReference>
<proteinExistence type="predicted"/>
<name>A0A084BAW9_STACB</name>
<dbReference type="GO" id="GO:0016787">
    <property type="term" value="F:hydrolase activity"/>
    <property type="evidence" value="ECO:0007669"/>
    <property type="project" value="UniProtKB-KW"/>
</dbReference>
<dbReference type="EMBL" id="KL647495">
    <property type="protein sequence ID" value="KEY74698.1"/>
    <property type="molecule type" value="Genomic_DNA"/>
</dbReference>
<dbReference type="PANTHER" id="PTHR48081:SF8">
    <property type="entry name" value="ALPHA_BETA HYDROLASE FOLD-3 DOMAIN-CONTAINING PROTEIN-RELATED"/>
    <property type="match status" value="1"/>
</dbReference>
<evidence type="ECO:0000256" key="1">
    <source>
        <dbReference type="ARBA" id="ARBA00022801"/>
    </source>
</evidence>